<dbReference type="PATRIC" id="fig|1423759.3.peg.1038"/>
<reference evidence="2 3" key="1">
    <citation type="journal article" date="2015" name="Genome Announc.">
        <title>Expanding the biotechnology potential of lactobacilli through comparative genomics of 213 strains and associated genera.</title>
        <authorList>
            <person name="Sun Z."/>
            <person name="Harris H.M."/>
            <person name="McCann A."/>
            <person name="Guo C."/>
            <person name="Argimon S."/>
            <person name="Zhang W."/>
            <person name="Yang X."/>
            <person name="Jeffery I.B."/>
            <person name="Cooney J.C."/>
            <person name="Kagawa T.F."/>
            <person name="Liu W."/>
            <person name="Song Y."/>
            <person name="Salvetti E."/>
            <person name="Wrobel A."/>
            <person name="Rasinkangas P."/>
            <person name="Parkhill J."/>
            <person name="Rea M.C."/>
            <person name="O'Sullivan O."/>
            <person name="Ritari J."/>
            <person name="Douillard F.P."/>
            <person name="Paul Ross R."/>
            <person name="Yang R."/>
            <person name="Briner A.E."/>
            <person name="Felis G.E."/>
            <person name="de Vos W.M."/>
            <person name="Barrangou R."/>
            <person name="Klaenhammer T.R."/>
            <person name="Caufield P.W."/>
            <person name="Cui Y."/>
            <person name="Zhang H."/>
            <person name="O'Toole P.W."/>
        </authorList>
    </citation>
    <scope>NUCLEOTIDE SEQUENCE [LARGE SCALE GENOMIC DNA]</scope>
    <source>
        <strain evidence="2 3">DSM 19519</strain>
    </source>
</reference>
<evidence type="ECO:0000313" key="2">
    <source>
        <dbReference type="EMBL" id="KRL07916.1"/>
    </source>
</evidence>
<comment type="caution">
    <text evidence="2">The sequence shown here is derived from an EMBL/GenBank/DDBJ whole genome shotgun (WGS) entry which is preliminary data.</text>
</comment>
<dbReference type="STRING" id="1423759.FC92_GL000983"/>
<organism evidence="2 3">
    <name type="scientific">Liquorilactobacillus hordei DSM 19519</name>
    <dbReference type="NCBI Taxonomy" id="1423759"/>
    <lineage>
        <taxon>Bacteria</taxon>
        <taxon>Bacillati</taxon>
        <taxon>Bacillota</taxon>
        <taxon>Bacilli</taxon>
        <taxon>Lactobacillales</taxon>
        <taxon>Lactobacillaceae</taxon>
        <taxon>Liquorilactobacillus</taxon>
    </lineage>
</organism>
<dbReference type="AlphaFoldDB" id="A0A0R1MIW7"/>
<feature type="region of interest" description="Disordered" evidence="1">
    <location>
        <begin position="142"/>
        <end position="170"/>
    </location>
</feature>
<keyword evidence="3" id="KW-1185">Reference proteome</keyword>
<proteinExistence type="predicted"/>
<protein>
    <submittedName>
        <fullName evidence="2">Uncharacterized protein</fullName>
    </submittedName>
</protein>
<evidence type="ECO:0000313" key="3">
    <source>
        <dbReference type="Proteomes" id="UP000051448"/>
    </source>
</evidence>
<dbReference type="EMBL" id="AZDX01000003">
    <property type="protein sequence ID" value="KRL07916.1"/>
    <property type="molecule type" value="Genomic_DNA"/>
</dbReference>
<accession>A0A0R1MIW7</accession>
<gene>
    <name evidence="2" type="ORF">FC92_GL000983</name>
</gene>
<sequence length="210" mass="24270">MNVAYIEKSYREIIEDAEGNFTDYLQKIAPYKKYVFFSDSVFTDNESQSARSSFVVTDEIMNKWGGDHTEDEYFNLEASLQNLINIKVPNTTFELMRYRQNVKLEAALNESLAEGDSNSITKLRKAYSDDLKDLGLDTLLNSKDDGTQTLGERTKDWESHAPIPEPKGSEDVENIKEYIEKWFVVPMKRVFGVATEEEVDSLYDERKKEE</sequence>
<feature type="compositionally biased region" description="Basic and acidic residues" evidence="1">
    <location>
        <begin position="142"/>
        <end position="159"/>
    </location>
</feature>
<evidence type="ECO:0000256" key="1">
    <source>
        <dbReference type="SAM" id="MobiDB-lite"/>
    </source>
</evidence>
<name>A0A0R1MIW7_9LACO</name>
<dbReference type="Proteomes" id="UP000051448">
    <property type="component" value="Unassembled WGS sequence"/>
</dbReference>